<protein>
    <submittedName>
        <fullName evidence="1">Jg3077 protein</fullName>
    </submittedName>
</protein>
<dbReference type="EMBL" id="CAKXAJ010004413">
    <property type="protein sequence ID" value="CAH2208731.1"/>
    <property type="molecule type" value="Genomic_DNA"/>
</dbReference>
<organism evidence="1 2">
    <name type="scientific">Pararge aegeria aegeria</name>
    <dbReference type="NCBI Taxonomy" id="348720"/>
    <lineage>
        <taxon>Eukaryota</taxon>
        <taxon>Metazoa</taxon>
        <taxon>Ecdysozoa</taxon>
        <taxon>Arthropoda</taxon>
        <taxon>Hexapoda</taxon>
        <taxon>Insecta</taxon>
        <taxon>Pterygota</taxon>
        <taxon>Neoptera</taxon>
        <taxon>Endopterygota</taxon>
        <taxon>Lepidoptera</taxon>
        <taxon>Glossata</taxon>
        <taxon>Ditrysia</taxon>
        <taxon>Papilionoidea</taxon>
        <taxon>Nymphalidae</taxon>
        <taxon>Satyrinae</taxon>
        <taxon>Satyrini</taxon>
        <taxon>Parargina</taxon>
        <taxon>Pararge</taxon>
    </lineage>
</organism>
<evidence type="ECO:0000313" key="2">
    <source>
        <dbReference type="Proteomes" id="UP000838756"/>
    </source>
</evidence>
<proteinExistence type="predicted"/>
<dbReference type="AlphaFoldDB" id="A0A8S4QK27"/>
<name>A0A8S4QK27_9NEOP</name>
<gene>
    <name evidence="1" type="primary">jg3077</name>
    <name evidence="1" type="ORF">PAEG_LOCUS1273</name>
</gene>
<dbReference type="Proteomes" id="UP000838756">
    <property type="component" value="Unassembled WGS sequence"/>
</dbReference>
<keyword evidence="2" id="KW-1185">Reference proteome</keyword>
<accession>A0A8S4QK27</accession>
<feature type="non-terminal residue" evidence="1">
    <location>
        <position position="52"/>
    </location>
</feature>
<sequence length="52" mass="5919">MQLQESDFDERSLSLCESTETSERMCGDLFNTLKKGPMKPVINAIEPPPEFQ</sequence>
<comment type="caution">
    <text evidence="1">The sequence shown here is derived from an EMBL/GenBank/DDBJ whole genome shotgun (WGS) entry which is preliminary data.</text>
</comment>
<reference evidence="1" key="1">
    <citation type="submission" date="2022-03" db="EMBL/GenBank/DDBJ databases">
        <authorList>
            <person name="Lindestad O."/>
        </authorList>
    </citation>
    <scope>NUCLEOTIDE SEQUENCE</scope>
</reference>
<evidence type="ECO:0000313" key="1">
    <source>
        <dbReference type="EMBL" id="CAH2208731.1"/>
    </source>
</evidence>